<evidence type="ECO:0000259" key="1">
    <source>
        <dbReference type="Pfam" id="PF26355"/>
    </source>
</evidence>
<dbReference type="Pfam" id="PF26355">
    <property type="entry name" value="HTH_VMAP-M9"/>
    <property type="match status" value="1"/>
</dbReference>
<dbReference type="SUPFAM" id="SSF52540">
    <property type="entry name" value="P-loop containing nucleoside triphosphate hydrolases"/>
    <property type="match status" value="1"/>
</dbReference>
<protein>
    <recommendedName>
        <fullName evidence="1">vWA-MoxR associated protein N-terminal HTH domain-containing protein</fullName>
    </recommendedName>
</protein>
<name>A0AA96WG69_9CYAN</name>
<sequence>MSVDEALKVIEQVLLLRQLNPIERFIFQQSWLGRNYQDMSQDCSYGTTYIKEVGSQLWQDLSKATGEKVTKKNLHLVLRQDKRHLAEFNQETIRKTQGTVDESVAASGAIPAATLAAESNLRASLEFPSGLVPANSPFYVARPPIEELALAEITQPSCALQIRAPRQMGKSSLLTRILAHAAVQGCRPVYIDFQEADNAVFESLDRLLRWLCINVSRKLDLNPALAAYWDESMGSKVSCSVYFEAYLLEQIRAPIVLGLDEVNRIFDYPTVADDVLSMLRYWHEQAKQGTIWRKLRFIVVQSTEVYTSADFQQSPFDVGLALTLSAFTLEQMQDLALRYGLLWALEIDSPQLISLYQLLGGHPYLTNLAFYHLRRGVLTLEQLLDTAAEPSGIYGQYLRDHLAIVQNEPALVLAMQQVLNSDIGVRLETLKVAYQLESLGLIQLDGTLAKPSCELYRLYFKKHLADCSVPCA</sequence>
<dbReference type="AlphaFoldDB" id="A0AA96WG69"/>
<evidence type="ECO:0000313" key="2">
    <source>
        <dbReference type="EMBL" id="WNZ24505.1"/>
    </source>
</evidence>
<accession>A0AA96WG69</accession>
<feature type="domain" description="vWA-MoxR associated protein N-terminal HTH" evidence="1">
    <location>
        <begin position="1"/>
        <end position="79"/>
    </location>
</feature>
<dbReference type="RefSeq" id="WP_316430334.1">
    <property type="nucleotide sequence ID" value="NZ_CP053586.1"/>
</dbReference>
<gene>
    <name evidence="2" type="ORF">HJG54_17695</name>
</gene>
<dbReference type="EMBL" id="CP053586">
    <property type="protein sequence ID" value="WNZ24505.1"/>
    <property type="molecule type" value="Genomic_DNA"/>
</dbReference>
<dbReference type="InterPro" id="IPR058651">
    <property type="entry name" value="HTH_VMAP-M9"/>
</dbReference>
<reference evidence="2" key="1">
    <citation type="submission" date="2020-05" db="EMBL/GenBank/DDBJ databases">
        <authorList>
            <person name="Zhu T."/>
            <person name="Keshari N."/>
            <person name="Lu X."/>
        </authorList>
    </citation>
    <scope>NUCLEOTIDE SEQUENCE</scope>
    <source>
        <strain evidence="2">NK1-12</strain>
    </source>
</reference>
<dbReference type="Gene3D" id="3.40.50.300">
    <property type="entry name" value="P-loop containing nucleotide triphosphate hydrolases"/>
    <property type="match status" value="1"/>
</dbReference>
<proteinExistence type="predicted"/>
<organism evidence="2">
    <name type="scientific">Leptolyngbya sp. NK1-12</name>
    <dbReference type="NCBI Taxonomy" id="2547451"/>
    <lineage>
        <taxon>Bacteria</taxon>
        <taxon>Bacillati</taxon>
        <taxon>Cyanobacteriota</taxon>
        <taxon>Cyanophyceae</taxon>
        <taxon>Leptolyngbyales</taxon>
        <taxon>Leptolyngbyaceae</taxon>
        <taxon>Leptolyngbya group</taxon>
        <taxon>Leptolyngbya</taxon>
    </lineage>
</organism>
<dbReference type="Pfam" id="PF14516">
    <property type="entry name" value="AAA_35"/>
    <property type="match status" value="1"/>
</dbReference>
<dbReference type="InterPro" id="IPR027417">
    <property type="entry name" value="P-loop_NTPase"/>
</dbReference>